<dbReference type="AlphaFoldDB" id="A0A1B0FBL2"/>
<proteinExistence type="predicted"/>
<protein>
    <submittedName>
        <fullName evidence="1">Uncharacterized protein</fullName>
    </submittedName>
</protein>
<dbReference type="EnsemblMetazoa" id="GMOY000920-RA">
    <property type="protein sequence ID" value="GMOY000920-PA"/>
    <property type="gene ID" value="GMOY000920"/>
</dbReference>
<evidence type="ECO:0000313" key="2">
    <source>
        <dbReference type="Proteomes" id="UP000092444"/>
    </source>
</evidence>
<dbReference type="STRING" id="37546.A0A1B0FBL2"/>
<sequence length="81" mass="9377">MFCYRYDTHLKPEEGLYMIPRTKTSALSEPELRHEQQNKVVILNDILENPQTNFIDLDLRASSEAGVHVTVSTKMTEIVNR</sequence>
<dbReference type="EMBL" id="CCAG010014416">
    <property type="status" value="NOT_ANNOTATED_CDS"/>
    <property type="molecule type" value="Genomic_DNA"/>
</dbReference>
<dbReference type="Proteomes" id="UP000092444">
    <property type="component" value="Unassembled WGS sequence"/>
</dbReference>
<organism evidence="1 2">
    <name type="scientific">Glossina morsitans morsitans</name>
    <name type="common">Savannah tsetse fly</name>
    <dbReference type="NCBI Taxonomy" id="37546"/>
    <lineage>
        <taxon>Eukaryota</taxon>
        <taxon>Metazoa</taxon>
        <taxon>Ecdysozoa</taxon>
        <taxon>Arthropoda</taxon>
        <taxon>Hexapoda</taxon>
        <taxon>Insecta</taxon>
        <taxon>Pterygota</taxon>
        <taxon>Neoptera</taxon>
        <taxon>Endopterygota</taxon>
        <taxon>Diptera</taxon>
        <taxon>Brachycera</taxon>
        <taxon>Muscomorpha</taxon>
        <taxon>Hippoboscoidea</taxon>
        <taxon>Glossinidae</taxon>
        <taxon>Glossina</taxon>
    </lineage>
</organism>
<reference evidence="1" key="1">
    <citation type="submission" date="2020-05" db="UniProtKB">
        <authorList>
            <consortium name="EnsemblMetazoa"/>
        </authorList>
    </citation>
    <scope>IDENTIFICATION</scope>
    <source>
        <strain evidence="1">Yale</strain>
    </source>
</reference>
<accession>A0A1B0FBL2</accession>
<keyword evidence="2" id="KW-1185">Reference proteome</keyword>
<name>A0A1B0FBL2_GLOMM</name>
<dbReference type="VEuPathDB" id="VectorBase:GMOY000920"/>
<evidence type="ECO:0000313" key="1">
    <source>
        <dbReference type="EnsemblMetazoa" id="GMOY000920-PA"/>
    </source>
</evidence>